<sequence>MDTQNVLSKLSEQTKRRLFSSGILLIMKEELQTALIDSLSKMTNDDQIIFLNMMITALERKKN</sequence>
<name>A0A6C0EXL3_9ZZZZ</name>
<proteinExistence type="predicted"/>
<protein>
    <submittedName>
        <fullName evidence="1">Uncharacterized protein</fullName>
    </submittedName>
</protein>
<dbReference type="AlphaFoldDB" id="A0A6C0EXL3"/>
<evidence type="ECO:0000313" key="1">
    <source>
        <dbReference type="EMBL" id="QHT33896.1"/>
    </source>
</evidence>
<reference evidence="1" key="1">
    <citation type="journal article" date="2020" name="Nature">
        <title>Giant virus diversity and host interactions through global metagenomics.</title>
        <authorList>
            <person name="Schulz F."/>
            <person name="Roux S."/>
            <person name="Paez-Espino D."/>
            <person name="Jungbluth S."/>
            <person name="Walsh D.A."/>
            <person name="Denef V.J."/>
            <person name="McMahon K.D."/>
            <person name="Konstantinidis K.T."/>
            <person name="Eloe-Fadrosh E.A."/>
            <person name="Kyrpides N.C."/>
            <person name="Woyke T."/>
        </authorList>
    </citation>
    <scope>NUCLEOTIDE SEQUENCE</scope>
    <source>
        <strain evidence="1">GVMAG-M-3300009161-52</strain>
    </source>
</reference>
<accession>A0A6C0EXL3</accession>
<organism evidence="1">
    <name type="scientific">viral metagenome</name>
    <dbReference type="NCBI Taxonomy" id="1070528"/>
    <lineage>
        <taxon>unclassified sequences</taxon>
        <taxon>metagenomes</taxon>
        <taxon>organismal metagenomes</taxon>
    </lineage>
</organism>
<dbReference type="EMBL" id="MN738980">
    <property type="protein sequence ID" value="QHT33896.1"/>
    <property type="molecule type" value="Genomic_DNA"/>
</dbReference>